<evidence type="ECO:0000313" key="2">
    <source>
        <dbReference type="EMBL" id="KAJ7743220.1"/>
    </source>
</evidence>
<dbReference type="AlphaFoldDB" id="A0AAD7N2X5"/>
<dbReference type="EMBL" id="JARKIB010000092">
    <property type="protein sequence ID" value="KAJ7743220.1"/>
    <property type="molecule type" value="Genomic_DNA"/>
</dbReference>
<protein>
    <submittedName>
        <fullName evidence="2">Uncharacterized protein</fullName>
    </submittedName>
</protein>
<evidence type="ECO:0000313" key="3">
    <source>
        <dbReference type="Proteomes" id="UP001215598"/>
    </source>
</evidence>
<name>A0AAD7N2X5_9AGAR</name>
<dbReference type="Proteomes" id="UP001215598">
    <property type="component" value="Unassembled WGS sequence"/>
</dbReference>
<evidence type="ECO:0000256" key="1">
    <source>
        <dbReference type="SAM" id="MobiDB-lite"/>
    </source>
</evidence>
<organism evidence="2 3">
    <name type="scientific">Mycena metata</name>
    <dbReference type="NCBI Taxonomy" id="1033252"/>
    <lineage>
        <taxon>Eukaryota</taxon>
        <taxon>Fungi</taxon>
        <taxon>Dikarya</taxon>
        <taxon>Basidiomycota</taxon>
        <taxon>Agaricomycotina</taxon>
        <taxon>Agaricomycetes</taxon>
        <taxon>Agaricomycetidae</taxon>
        <taxon>Agaricales</taxon>
        <taxon>Marasmiineae</taxon>
        <taxon>Mycenaceae</taxon>
        <taxon>Mycena</taxon>
    </lineage>
</organism>
<feature type="compositionally biased region" description="Basic residues" evidence="1">
    <location>
        <begin position="155"/>
        <end position="164"/>
    </location>
</feature>
<feature type="region of interest" description="Disordered" evidence="1">
    <location>
        <begin position="107"/>
        <end position="136"/>
    </location>
</feature>
<gene>
    <name evidence="2" type="ORF">B0H16DRAFT_1463855</name>
</gene>
<feature type="compositionally biased region" description="Polar residues" evidence="1">
    <location>
        <begin position="168"/>
        <end position="180"/>
    </location>
</feature>
<feature type="region of interest" description="Disordered" evidence="1">
    <location>
        <begin position="152"/>
        <end position="193"/>
    </location>
</feature>
<proteinExistence type="predicted"/>
<reference evidence="2" key="1">
    <citation type="submission" date="2023-03" db="EMBL/GenBank/DDBJ databases">
        <title>Massive genome expansion in bonnet fungi (Mycena s.s.) driven by repeated elements and novel gene families across ecological guilds.</title>
        <authorList>
            <consortium name="Lawrence Berkeley National Laboratory"/>
            <person name="Harder C.B."/>
            <person name="Miyauchi S."/>
            <person name="Viragh M."/>
            <person name="Kuo A."/>
            <person name="Thoen E."/>
            <person name="Andreopoulos B."/>
            <person name="Lu D."/>
            <person name="Skrede I."/>
            <person name="Drula E."/>
            <person name="Henrissat B."/>
            <person name="Morin E."/>
            <person name="Kohler A."/>
            <person name="Barry K."/>
            <person name="LaButti K."/>
            <person name="Morin E."/>
            <person name="Salamov A."/>
            <person name="Lipzen A."/>
            <person name="Mereny Z."/>
            <person name="Hegedus B."/>
            <person name="Baldrian P."/>
            <person name="Stursova M."/>
            <person name="Weitz H."/>
            <person name="Taylor A."/>
            <person name="Grigoriev I.V."/>
            <person name="Nagy L.G."/>
            <person name="Martin F."/>
            <person name="Kauserud H."/>
        </authorList>
    </citation>
    <scope>NUCLEOTIDE SEQUENCE</scope>
    <source>
        <strain evidence="2">CBHHK182m</strain>
    </source>
</reference>
<sequence length="265" mass="29266">MDLVRVFKKNLTRRKPAKINLSTLEGLARRFDAFGHGEFLLEEISAFSVITTIEGAFRISRVLRVVLLQDARHCGGSGKMSPEAASRRMIAMRAPQGDQRKMARYAHAPAMSANSTPAPSPGPLQDRTNEPSPTAADLEARDQEIAHLKTLVHGLTRKQGRGRKKCNDATSSDTEQQTPAKKSKKSKQPETDLPTDYIAYGRTIARFLGSFAKIRHIVEYGCTTDSAMLLCPCIGLLGRLTNSADARKLRNFPRCREVLGLSFRG</sequence>
<accession>A0AAD7N2X5</accession>
<comment type="caution">
    <text evidence="2">The sequence shown here is derived from an EMBL/GenBank/DDBJ whole genome shotgun (WGS) entry which is preliminary data.</text>
</comment>
<keyword evidence="3" id="KW-1185">Reference proteome</keyword>